<feature type="non-terminal residue" evidence="2">
    <location>
        <position position="1"/>
    </location>
</feature>
<feature type="compositionally biased region" description="Gly residues" evidence="1">
    <location>
        <begin position="69"/>
        <end position="94"/>
    </location>
</feature>
<comment type="caution">
    <text evidence="2">The sequence shown here is derived from an EMBL/GenBank/DDBJ whole genome shotgun (WGS) entry which is preliminary data.</text>
</comment>
<accession>A0A699X6J7</accession>
<evidence type="ECO:0000256" key="1">
    <source>
        <dbReference type="SAM" id="MobiDB-lite"/>
    </source>
</evidence>
<evidence type="ECO:0000313" key="2">
    <source>
        <dbReference type="EMBL" id="GFD53406.1"/>
    </source>
</evidence>
<protein>
    <submittedName>
        <fullName evidence="2">Uncharacterized protein</fullName>
    </submittedName>
</protein>
<dbReference type="EMBL" id="BKCJ011793856">
    <property type="protein sequence ID" value="GFD53406.1"/>
    <property type="molecule type" value="Genomic_DNA"/>
</dbReference>
<reference evidence="2" key="1">
    <citation type="journal article" date="2019" name="Sci. Rep.">
        <title>Draft genome of Tanacetum cinerariifolium, the natural source of mosquito coil.</title>
        <authorList>
            <person name="Yamashiro T."/>
            <person name="Shiraishi A."/>
            <person name="Satake H."/>
            <person name="Nakayama K."/>
        </authorList>
    </citation>
    <scope>NUCLEOTIDE SEQUENCE</scope>
</reference>
<organism evidence="2">
    <name type="scientific">Tanacetum cinerariifolium</name>
    <name type="common">Dalmatian daisy</name>
    <name type="synonym">Chrysanthemum cinerariifolium</name>
    <dbReference type="NCBI Taxonomy" id="118510"/>
    <lineage>
        <taxon>Eukaryota</taxon>
        <taxon>Viridiplantae</taxon>
        <taxon>Streptophyta</taxon>
        <taxon>Embryophyta</taxon>
        <taxon>Tracheophyta</taxon>
        <taxon>Spermatophyta</taxon>
        <taxon>Magnoliopsida</taxon>
        <taxon>eudicotyledons</taxon>
        <taxon>Gunneridae</taxon>
        <taxon>Pentapetalae</taxon>
        <taxon>asterids</taxon>
        <taxon>campanulids</taxon>
        <taxon>Asterales</taxon>
        <taxon>Asteraceae</taxon>
        <taxon>Asteroideae</taxon>
        <taxon>Anthemideae</taxon>
        <taxon>Anthemidinae</taxon>
        <taxon>Tanacetum</taxon>
    </lineage>
</organism>
<dbReference type="AlphaFoldDB" id="A0A699X6J7"/>
<proteinExistence type="predicted"/>
<gene>
    <name evidence="2" type="ORF">Tci_925375</name>
</gene>
<feature type="region of interest" description="Disordered" evidence="1">
    <location>
        <begin position="1"/>
        <end position="94"/>
    </location>
</feature>
<sequence length="94" mass="9465">RTGHAPARDPAPARRRPGLLPGADSRIERAAVGRRRQGVARHPAGDARTGTRRGQWRPAGAARRHARGAAGGARAAGGAGCGDRPAGGAGRIGP</sequence>
<name>A0A699X6J7_TANCI</name>